<sequence>MPDNETTGRKSMIRSVIVFLLAPVAASIALIVGVLHMATYVGPDLRQFDPETEMGLRVFGLAVLGLVGVYLAGRRIVAARDKRHAEERTDHA</sequence>
<dbReference type="Proteomes" id="UP000550787">
    <property type="component" value="Unassembled WGS sequence"/>
</dbReference>
<keyword evidence="1" id="KW-0472">Membrane</keyword>
<evidence type="ECO:0000313" key="2">
    <source>
        <dbReference type="EMBL" id="MBB2158004.1"/>
    </source>
</evidence>
<organism evidence="2 3">
    <name type="scientific">Gluconacetobacter diazotrophicus</name>
    <name type="common">Acetobacter diazotrophicus</name>
    <dbReference type="NCBI Taxonomy" id="33996"/>
    <lineage>
        <taxon>Bacteria</taxon>
        <taxon>Pseudomonadati</taxon>
        <taxon>Pseudomonadota</taxon>
        <taxon>Alphaproteobacteria</taxon>
        <taxon>Acetobacterales</taxon>
        <taxon>Acetobacteraceae</taxon>
        <taxon>Gluconacetobacter</taxon>
    </lineage>
</organism>
<evidence type="ECO:0000313" key="3">
    <source>
        <dbReference type="Proteomes" id="UP000550787"/>
    </source>
</evidence>
<dbReference type="RefSeq" id="WP_183116473.1">
    <property type="nucleotide sequence ID" value="NZ_JABEQG010000053.1"/>
</dbReference>
<name>A0A7W4I821_GLUDI</name>
<dbReference type="EMBL" id="JABEQG010000053">
    <property type="protein sequence ID" value="MBB2158004.1"/>
    <property type="molecule type" value="Genomic_DNA"/>
</dbReference>
<dbReference type="AlphaFoldDB" id="A0A7W4I821"/>
<feature type="transmembrane region" description="Helical" evidence="1">
    <location>
        <begin position="12"/>
        <end position="34"/>
    </location>
</feature>
<reference evidence="2 3" key="1">
    <citation type="submission" date="2020-04" db="EMBL/GenBank/DDBJ databases">
        <title>Description of novel Gluconacetobacter.</title>
        <authorList>
            <person name="Sombolestani A."/>
        </authorList>
    </citation>
    <scope>NUCLEOTIDE SEQUENCE [LARGE SCALE GENOMIC DNA]</scope>
    <source>
        <strain evidence="2 3">LMG 7603</strain>
    </source>
</reference>
<comment type="caution">
    <text evidence="2">The sequence shown here is derived from an EMBL/GenBank/DDBJ whole genome shotgun (WGS) entry which is preliminary data.</text>
</comment>
<protein>
    <submittedName>
        <fullName evidence="2">Uncharacterized protein</fullName>
    </submittedName>
</protein>
<evidence type="ECO:0000256" key="1">
    <source>
        <dbReference type="SAM" id="Phobius"/>
    </source>
</evidence>
<accession>A0A7W4I821</accession>
<feature type="transmembrane region" description="Helical" evidence="1">
    <location>
        <begin position="54"/>
        <end position="73"/>
    </location>
</feature>
<keyword evidence="1" id="KW-1133">Transmembrane helix</keyword>
<gene>
    <name evidence="2" type="ORF">HLH33_17165</name>
</gene>
<proteinExistence type="predicted"/>
<keyword evidence="1" id="KW-0812">Transmembrane</keyword>